<evidence type="ECO:0000313" key="2">
    <source>
        <dbReference type="Proteomes" id="UP000628775"/>
    </source>
</evidence>
<dbReference type="Proteomes" id="UP000628775">
    <property type="component" value="Unassembled WGS sequence"/>
</dbReference>
<dbReference type="RefSeq" id="WP_188692417.1">
    <property type="nucleotide sequence ID" value="NZ_BMIR01000007.1"/>
</dbReference>
<keyword evidence="2" id="KW-1185">Reference proteome</keyword>
<accession>A0A8J2VSP1</accession>
<name>A0A8J2VSP1_9BACL</name>
<comment type="caution">
    <text evidence="1">The sequence shown here is derived from an EMBL/GenBank/DDBJ whole genome shotgun (WGS) entry which is preliminary data.</text>
</comment>
<reference evidence="1" key="1">
    <citation type="journal article" date="2014" name="Int. J. Syst. Evol. Microbiol.">
        <title>Complete genome sequence of Corynebacterium casei LMG S-19264T (=DSM 44701T), isolated from a smear-ripened cheese.</title>
        <authorList>
            <consortium name="US DOE Joint Genome Institute (JGI-PGF)"/>
            <person name="Walter F."/>
            <person name="Albersmeier A."/>
            <person name="Kalinowski J."/>
            <person name="Ruckert C."/>
        </authorList>
    </citation>
    <scope>NUCLEOTIDE SEQUENCE</scope>
    <source>
        <strain evidence="1">CGMCC 1.15371</strain>
    </source>
</reference>
<evidence type="ECO:0000313" key="1">
    <source>
        <dbReference type="EMBL" id="GGE39420.1"/>
    </source>
</evidence>
<protein>
    <submittedName>
        <fullName evidence="1">Uncharacterized protein</fullName>
    </submittedName>
</protein>
<dbReference type="AlphaFoldDB" id="A0A8J2VSP1"/>
<sequence>MRQRHLFNRVFSEEGPEALRQKWIEEVSRKPKEAYEKLNDPFLDFPSLFVLKDDVKEIEELSIRNRIALLHIEKVLNLNLTAPPILDLPMSDLETYDNHVQCYSWMIESGSATLLNNDFLYVIDHACTHLYHFYKEGHMAQLVELLFHRYRNSAQHHYLLQLLYDSPQCEWLLYVARYLYASPKERRFAQRILHFIPNVRSTSPEVAIETIEDWYEEHHQYLLFTGETNDTNHDPVPFVIHYGAKYLGKAIHCQTGQYISPLSHQEFDKAQSFAQLSLDVQERLSTTSAHYRKENRSKWREWIKQPLSAHLDEHRIYRPCCH</sequence>
<organism evidence="1 2">
    <name type="scientific">Pullulanibacillus camelliae</name>
    <dbReference type="NCBI Taxonomy" id="1707096"/>
    <lineage>
        <taxon>Bacteria</taxon>
        <taxon>Bacillati</taxon>
        <taxon>Bacillota</taxon>
        <taxon>Bacilli</taxon>
        <taxon>Bacillales</taxon>
        <taxon>Sporolactobacillaceae</taxon>
        <taxon>Pullulanibacillus</taxon>
    </lineage>
</organism>
<dbReference type="EMBL" id="BMIR01000007">
    <property type="protein sequence ID" value="GGE39420.1"/>
    <property type="molecule type" value="Genomic_DNA"/>
</dbReference>
<reference evidence="1" key="2">
    <citation type="submission" date="2020-09" db="EMBL/GenBank/DDBJ databases">
        <authorList>
            <person name="Sun Q."/>
            <person name="Zhou Y."/>
        </authorList>
    </citation>
    <scope>NUCLEOTIDE SEQUENCE</scope>
    <source>
        <strain evidence="1">CGMCC 1.15371</strain>
    </source>
</reference>
<proteinExistence type="predicted"/>
<gene>
    <name evidence="1" type="ORF">GCM10011391_17760</name>
</gene>